<proteinExistence type="predicted"/>
<reference evidence="1 2" key="1">
    <citation type="submission" date="2018-08" db="EMBL/GenBank/DDBJ databases">
        <title>Genome and evolution of the arbuscular mycorrhizal fungus Diversispora epigaea (formerly Glomus versiforme) and its bacterial endosymbionts.</title>
        <authorList>
            <person name="Sun X."/>
            <person name="Fei Z."/>
            <person name="Harrison M."/>
        </authorList>
    </citation>
    <scope>NUCLEOTIDE SEQUENCE [LARGE SCALE GENOMIC DNA]</scope>
    <source>
        <strain evidence="1 2">IT104</strain>
    </source>
</reference>
<gene>
    <name evidence="1" type="ORF">Glove_91g112</name>
</gene>
<dbReference type="OrthoDB" id="2380459at2759"/>
<accession>A0A397J7W4</accession>
<dbReference type="SUPFAM" id="SSF56672">
    <property type="entry name" value="DNA/RNA polymerases"/>
    <property type="match status" value="1"/>
</dbReference>
<dbReference type="AlphaFoldDB" id="A0A397J7W4"/>
<dbReference type="STRING" id="1348612.A0A397J7W4"/>
<dbReference type="EMBL" id="PQFF01000087">
    <property type="protein sequence ID" value="RHZ83557.1"/>
    <property type="molecule type" value="Genomic_DNA"/>
</dbReference>
<sequence>MLGGIIWADNEWKGFGRQYDETSLYPSIMQSAFTFPIKKGKFQTLQDFINHRGYILYGIFRAKVEFKEDIKMLFRYNKHNKYTHIDLSYAKELGLQVILIQDNAPNALIYEKETRIPGEVINKSYYNISDVVNLSKPFDYPEDKILESIIPTNNTSWTFQFSNPNNLFKGEYPRIAPFILAQGRKIISKTIEPYKDKVKRVHTDGFILSEDPIKVKPHAICGITSPLINCPKDASVTLKALKFEKEDQYDYINGELVRRNNTPPRRLRSYFFNTITHRRIIGGERRYFELVNNIPATQIQNPNAKIPNAKIPNPKSQIIIINNRWDIENDYYLVSPLVISDPDPDSNPDAVRRNPVTFEGLISVHGESLAKCNMTLCRECFIPITLGINEYCEEHQ</sequence>
<evidence type="ECO:0008006" key="3">
    <source>
        <dbReference type="Google" id="ProtNLM"/>
    </source>
</evidence>
<dbReference type="Proteomes" id="UP000266861">
    <property type="component" value="Unassembled WGS sequence"/>
</dbReference>
<name>A0A397J7W4_9GLOM</name>
<comment type="caution">
    <text evidence="1">The sequence shown here is derived from an EMBL/GenBank/DDBJ whole genome shotgun (WGS) entry which is preliminary data.</text>
</comment>
<protein>
    <recommendedName>
        <fullName evidence="3">DNA-directed DNA polymerase</fullName>
    </recommendedName>
</protein>
<evidence type="ECO:0000313" key="2">
    <source>
        <dbReference type="Proteomes" id="UP000266861"/>
    </source>
</evidence>
<organism evidence="1 2">
    <name type="scientific">Diversispora epigaea</name>
    <dbReference type="NCBI Taxonomy" id="1348612"/>
    <lineage>
        <taxon>Eukaryota</taxon>
        <taxon>Fungi</taxon>
        <taxon>Fungi incertae sedis</taxon>
        <taxon>Mucoromycota</taxon>
        <taxon>Glomeromycotina</taxon>
        <taxon>Glomeromycetes</taxon>
        <taxon>Diversisporales</taxon>
        <taxon>Diversisporaceae</taxon>
        <taxon>Diversispora</taxon>
    </lineage>
</organism>
<evidence type="ECO:0000313" key="1">
    <source>
        <dbReference type="EMBL" id="RHZ83557.1"/>
    </source>
</evidence>
<keyword evidence="2" id="KW-1185">Reference proteome</keyword>
<dbReference type="InterPro" id="IPR043502">
    <property type="entry name" value="DNA/RNA_pol_sf"/>
</dbReference>